<keyword evidence="2" id="KW-1185">Reference proteome</keyword>
<dbReference type="Proteomes" id="UP000236950">
    <property type="component" value="Unassembled WGS sequence"/>
</dbReference>
<proteinExistence type="predicted"/>
<dbReference type="EMBL" id="JALY01000251">
    <property type="protein sequence ID" value="POZ90060.1"/>
    <property type="molecule type" value="Genomic_DNA"/>
</dbReference>
<sequence length="161" mass="18595">MKRHLEFLDKFSDKFLQSDFGKGTLLSGVVLGFVAYNQTKGEKGESGYSNAKIQDSPLYKQLNFGRLSLRDIKKHLSRLPELIKAYKIEPSFLIEDLAGYSQELLLNSKGKDLGIDGNFAFVTGFMNWRNYFWEIYKDYTKEKEVVELEIEKTDKGEDQDV</sequence>
<dbReference type="AlphaFoldDB" id="A0A2S5EA57"/>
<comment type="caution">
    <text evidence="1">The sequence shown here is derived from an EMBL/GenBank/DDBJ whole genome shotgun (WGS) entry which is preliminary data.</text>
</comment>
<reference evidence="1 2" key="1">
    <citation type="submission" date="2014-01" db="EMBL/GenBank/DDBJ databases">
        <title>Comparative genomics of Petrotoga.</title>
        <authorList>
            <person name="Chow K."/>
            <person name="Charchuk R."/>
            <person name="Nesbo C.L."/>
        </authorList>
    </citation>
    <scope>NUCLEOTIDE SEQUENCE [LARGE SCALE GENOMIC DNA]</scope>
    <source>
        <strain evidence="1 2">DSM 16923</strain>
    </source>
</reference>
<evidence type="ECO:0000313" key="1">
    <source>
        <dbReference type="EMBL" id="POZ90060.1"/>
    </source>
</evidence>
<organism evidence="1 2">
    <name type="scientific">Petrotoga halophila DSM 16923</name>
    <dbReference type="NCBI Taxonomy" id="1122953"/>
    <lineage>
        <taxon>Bacteria</taxon>
        <taxon>Thermotogati</taxon>
        <taxon>Thermotogota</taxon>
        <taxon>Thermotogae</taxon>
        <taxon>Petrotogales</taxon>
        <taxon>Petrotogaceae</taxon>
        <taxon>Petrotoga</taxon>
    </lineage>
</organism>
<protein>
    <recommendedName>
        <fullName evidence="3">CRISPR-associated protein</fullName>
    </recommendedName>
</protein>
<accession>A0A2S5EA57</accession>
<dbReference type="InterPro" id="IPR013389">
    <property type="entry name" value="CRISPR-assoc_prot_Cas8b"/>
</dbReference>
<dbReference type="RefSeq" id="WP_103899164.1">
    <property type="nucleotide sequence ID" value="NZ_JALY01000251.1"/>
</dbReference>
<evidence type="ECO:0008006" key="3">
    <source>
        <dbReference type="Google" id="ProtNLM"/>
    </source>
</evidence>
<evidence type="ECO:0000313" key="2">
    <source>
        <dbReference type="Proteomes" id="UP000236950"/>
    </source>
</evidence>
<name>A0A2S5EA57_9BACT</name>
<gene>
    <name evidence="1" type="ORF">AA81_11850</name>
</gene>
<dbReference type="Pfam" id="PF09484">
    <property type="entry name" value="Cas_TM1802"/>
    <property type="match status" value="1"/>
</dbReference>